<organism evidence="2">
    <name type="scientific">Tanacetum cinerariifolium</name>
    <name type="common">Dalmatian daisy</name>
    <name type="synonym">Chrysanthemum cinerariifolium</name>
    <dbReference type="NCBI Taxonomy" id="118510"/>
    <lineage>
        <taxon>Eukaryota</taxon>
        <taxon>Viridiplantae</taxon>
        <taxon>Streptophyta</taxon>
        <taxon>Embryophyta</taxon>
        <taxon>Tracheophyta</taxon>
        <taxon>Spermatophyta</taxon>
        <taxon>Magnoliopsida</taxon>
        <taxon>eudicotyledons</taxon>
        <taxon>Gunneridae</taxon>
        <taxon>Pentapetalae</taxon>
        <taxon>asterids</taxon>
        <taxon>campanulids</taxon>
        <taxon>Asterales</taxon>
        <taxon>Asteraceae</taxon>
        <taxon>Asteroideae</taxon>
        <taxon>Anthemideae</taxon>
        <taxon>Anthemidinae</taxon>
        <taxon>Tanacetum</taxon>
    </lineage>
</organism>
<comment type="caution">
    <text evidence="2">The sequence shown here is derived from an EMBL/GenBank/DDBJ whole genome shotgun (WGS) entry which is preliminary data.</text>
</comment>
<gene>
    <name evidence="2" type="ORF">Tci_013300</name>
</gene>
<dbReference type="Gene3D" id="1.10.340.70">
    <property type="match status" value="1"/>
</dbReference>
<evidence type="ECO:0000313" key="2">
    <source>
        <dbReference type="EMBL" id="GEU41322.1"/>
    </source>
</evidence>
<evidence type="ECO:0000259" key="1">
    <source>
        <dbReference type="Pfam" id="PF17921"/>
    </source>
</evidence>
<dbReference type="Gene3D" id="2.40.70.10">
    <property type="entry name" value="Acid Proteases"/>
    <property type="match status" value="1"/>
</dbReference>
<protein>
    <recommendedName>
        <fullName evidence="1">Integrase zinc-binding domain-containing protein</fullName>
    </recommendedName>
</protein>
<accession>A0A6L2JXR0</accession>
<dbReference type="EMBL" id="BKCJ010001422">
    <property type="protein sequence ID" value="GEU41322.1"/>
    <property type="molecule type" value="Genomic_DNA"/>
</dbReference>
<sequence length="199" mass="22509">MPKESKVLKDILSNKAKLESAASSNALADIGASTNLMPYSFFLRLGILKLKPTRMSIQLSDRSIKNPIDAKPHLIHWILLLQEFDIEIRDKKGAENLVVDHLSRLENHETGELNEAKIDDTFPDESLMKLDFSLEEPWFADFANYLTEAKQILHNCHHGPAGGHHGANSMAKQVFECGFYWPTIYKDAHEFVNTCDACQ</sequence>
<dbReference type="Pfam" id="PF17921">
    <property type="entry name" value="Integrase_H2C2"/>
    <property type="match status" value="1"/>
</dbReference>
<dbReference type="InterPro" id="IPR041588">
    <property type="entry name" value="Integrase_H2C2"/>
</dbReference>
<dbReference type="InterPro" id="IPR021109">
    <property type="entry name" value="Peptidase_aspartic_dom_sf"/>
</dbReference>
<feature type="domain" description="Integrase zinc-binding" evidence="1">
    <location>
        <begin position="148"/>
        <end position="199"/>
    </location>
</feature>
<name>A0A6L2JXR0_TANCI</name>
<dbReference type="PANTHER" id="PTHR33067">
    <property type="entry name" value="RNA-DIRECTED DNA POLYMERASE-RELATED"/>
    <property type="match status" value="1"/>
</dbReference>
<proteinExistence type="predicted"/>
<reference evidence="2" key="1">
    <citation type="journal article" date="2019" name="Sci. Rep.">
        <title>Draft genome of Tanacetum cinerariifolium, the natural source of mosquito coil.</title>
        <authorList>
            <person name="Yamashiro T."/>
            <person name="Shiraishi A."/>
            <person name="Satake H."/>
            <person name="Nakayama K."/>
        </authorList>
    </citation>
    <scope>NUCLEOTIDE SEQUENCE</scope>
</reference>
<dbReference type="AlphaFoldDB" id="A0A6L2JXR0"/>
<dbReference type="PANTHER" id="PTHR33067:SF35">
    <property type="entry name" value="ASPARTIC PEPTIDASE DDI1-TYPE DOMAIN-CONTAINING PROTEIN"/>
    <property type="match status" value="1"/>
</dbReference>